<dbReference type="GO" id="GO:0003677">
    <property type="term" value="F:DNA binding"/>
    <property type="evidence" value="ECO:0007669"/>
    <property type="project" value="UniProtKB-UniRule"/>
</dbReference>
<dbReference type="OrthoDB" id="9795766at2"/>
<protein>
    <recommendedName>
        <fullName evidence="2">SpoVT-AbrB domain-containing protein</fullName>
    </recommendedName>
</protein>
<sequence>MLKKTVTIDDSVSIRLPEEIIKALGLNPGSEVELEVVGNTLVIRPETERKRSTQFLETFQSVLEKRKSAYEELAKGESS</sequence>
<organism evidence="3 4">
    <name type="scientific">Dulcicalothrix desertica PCC 7102</name>
    <dbReference type="NCBI Taxonomy" id="232991"/>
    <lineage>
        <taxon>Bacteria</taxon>
        <taxon>Bacillati</taxon>
        <taxon>Cyanobacteriota</taxon>
        <taxon>Cyanophyceae</taxon>
        <taxon>Nostocales</taxon>
        <taxon>Calotrichaceae</taxon>
        <taxon>Dulcicalothrix</taxon>
    </lineage>
</organism>
<dbReference type="InterPro" id="IPR037914">
    <property type="entry name" value="SpoVT-AbrB_sf"/>
</dbReference>
<evidence type="ECO:0000256" key="1">
    <source>
        <dbReference type="PROSITE-ProRule" id="PRU01076"/>
    </source>
</evidence>
<reference evidence="3" key="2">
    <citation type="journal article" date="2019" name="Genome Biol. Evol.">
        <title>Day and night: Metabolic profiles and evolutionary relationships of six axenic non-marine cyanobacteria.</title>
        <authorList>
            <person name="Will S.E."/>
            <person name="Henke P."/>
            <person name="Boedeker C."/>
            <person name="Huang S."/>
            <person name="Brinkmann H."/>
            <person name="Rohde M."/>
            <person name="Jarek M."/>
            <person name="Friedl T."/>
            <person name="Seufert S."/>
            <person name="Schumacher M."/>
            <person name="Overmann J."/>
            <person name="Neumann-Schaal M."/>
            <person name="Petersen J."/>
        </authorList>
    </citation>
    <scope>NUCLEOTIDE SEQUENCE [LARGE SCALE GENOMIC DNA]</scope>
    <source>
        <strain evidence="3">PCC 7102</strain>
    </source>
</reference>
<dbReference type="SMART" id="SM00966">
    <property type="entry name" value="SpoVT_AbrB"/>
    <property type="match status" value="1"/>
</dbReference>
<dbReference type="SUPFAM" id="SSF89447">
    <property type="entry name" value="AbrB/MazE/MraZ-like"/>
    <property type="match status" value="1"/>
</dbReference>
<keyword evidence="4" id="KW-1185">Reference proteome</keyword>
<evidence type="ECO:0000313" key="4">
    <source>
        <dbReference type="Proteomes" id="UP000271624"/>
    </source>
</evidence>
<dbReference type="InterPro" id="IPR007159">
    <property type="entry name" value="SpoVT-AbrB_dom"/>
</dbReference>
<dbReference type="RefSeq" id="WP_127080169.1">
    <property type="nucleotide sequence ID" value="NZ_RSCL01000003.1"/>
</dbReference>
<evidence type="ECO:0000259" key="2">
    <source>
        <dbReference type="PROSITE" id="PS51740"/>
    </source>
</evidence>
<dbReference type="Proteomes" id="UP000271624">
    <property type="component" value="Unassembled WGS sequence"/>
</dbReference>
<evidence type="ECO:0000313" key="3">
    <source>
        <dbReference type="EMBL" id="RUT08354.1"/>
    </source>
</evidence>
<proteinExistence type="predicted"/>
<gene>
    <name evidence="3" type="ORF">DSM106972_015220</name>
</gene>
<dbReference type="PROSITE" id="PS51740">
    <property type="entry name" value="SPOVT_ABRB"/>
    <property type="match status" value="1"/>
</dbReference>
<dbReference type="EMBL" id="RSCL01000003">
    <property type="protein sequence ID" value="RUT08354.1"/>
    <property type="molecule type" value="Genomic_DNA"/>
</dbReference>
<comment type="caution">
    <text evidence="3">The sequence shown here is derived from an EMBL/GenBank/DDBJ whole genome shotgun (WGS) entry which is preliminary data.</text>
</comment>
<dbReference type="Pfam" id="PF04014">
    <property type="entry name" value="MazE_antitoxin"/>
    <property type="match status" value="1"/>
</dbReference>
<feature type="domain" description="SpoVT-AbrB" evidence="2">
    <location>
        <begin position="3"/>
        <end position="48"/>
    </location>
</feature>
<accession>A0A433VQG9</accession>
<name>A0A433VQG9_9CYAN</name>
<dbReference type="Gene3D" id="2.10.260.10">
    <property type="match status" value="1"/>
</dbReference>
<dbReference type="AlphaFoldDB" id="A0A433VQG9"/>
<reference evidence="3" key="1">
    <citation type="submission" date="2018-12" db="EMBL/GenBank/DDBJ databases">
        <authorList>
            <person name="Will S."/>
            <person name="Neumann-Schaal M."/>
            <person name="Henke P."/>
        </authorList>
    </citation>
    <scope>NUCLEOTIDE SEQUENCE</scope>
    <source>
        <strain evidence="3">PCC 7102</strain>
    </source>
</reference>
<keyword evidence="1" id="KW-0238">DNA-binding</keyword>